<accession>A0ACB7XKH9</accession>
<dbReference type="EMBL" id="CM037160">
    <property type="protein sequence ID" value="KAH7840871.1"/>
    <property type="molecule type" value="Genomic_DNA"/>
</dbReference>
<name>A0ACB7XKH9_9ERIC</name>
<evidence type="ECO:0000313" key="2">
    <source>
        <dbReference type="Proteomes" id="UP000828048"/>
    </source>
</evidence>
<proteinExistence type="predicted"/>
<reference evidence="1 2" key="1">
    <citation type="journal article" date="2021" name="Hortic Res">
        <title>High-quality reference genome and annotation aids understanding of berry development for evergreen blueberry (Vaccinium darrowii).</title>
        <authorList>
            <person name="Yu J."/>
            <person name="Hulse-Kemp A.M."/>
            <person name="Babiker E."/>
            <person name="Staton M."/>
        </authorList>
    </citation>
    <scope>NUCLEOTIDE SEQUENCE [LARGE SCALE GENOMIC DNA]</scope>
    <source>
        <strain evidence="2">cv. NJ 8807/NJ 8810</strain>
        <tissue evidence="1">Young leaf</tissue>
    </source>
</reference>
<comment type="caution">
    <text evidence="1">The sequence shown here is derived from an EMBL/GenBank/DDBJ whole genome shotgun (WGS) entry which is preliminary data.</text>
</comment>
<evidence type="ECO:0000313" key="1">
    <source>
        <dbReference type="EMBL" id="KAH7840871.1"/>
    </source>
</evidence>
<dbReference type="Proteomes" id="UP000828048">
    <property type="component" value="Chromosome 10"/>
</dbReference>
<sequence length="122" mass="13129">MSPVDNKSLVSLTASQDLPQALTPKPISTETKVVEPPLPSVVSKATPLFDGRNRFISSAPPLKPNGKPKDPAHSLKILAIMIIIMVVLLATIAICSIAVTILAFVSRWACPRLRECLEGFDI</sequence>
<gene>
    <name evidence="1" type="ORF">Vadar_022713</name>
</gene>
<protein>
    <submittedName>
        <fullName evidence="1">Uncharacterized protein</fullName>
    </submittedName>
</protein>
<organism evidence="1 2">
    <name type="scientific">Vaccinium darrowii</name>
    <dbReference type="NCBI Taxonomy" id="229202"/>
    <lineage>
        <taxon>Eukaryota</taxon>
        <taxon>Viridiplantae</taxon>
        <taxon>Streptophyta</taxon>
        <taxon>Embryophyta</taxon>
        <taxon>Tracheophyta</taxon>
        <taxon>Spermatophyta</taxon>
        <taxon>Magnoliopsida</taxon>
        <taxon>eudicotyledons</taxon>
        <taxon>Gunneridae</taxon>
        <taxon>Pentapetalae</taxon>
        <taxon>asterids</taxon>
        <taxon>Ericales</taxon>
        <taxon>Ericaceae</taxon>
        <taxon>Vaccinioideae</taxon>
        <taxon>Vaccinieae</taxon>
        <taxon>Vaccinium</taxon>
    </lineage>
</organism>
<keyword evidence="2" id="KW-1185">Reference proteome</keyword>